<evidence type="ECO:0000313" key="5">
    <source>
        <dbReference type="EnsemblMetazoa" id="CLYHEMP000669.1"/>
    </source>
</evidence>
<dbReference type="Proteomes" id="UP000594262">
    <property type="component" value="Unplaced"/>
</dbReference>
<keyword evidence="3" id="KW-0732">Signal</keyword>
<dbReference type="GeneID" id="136800271"/>
<proteinExistence type="predicted"/>
<feature type="domain" description="Potassium channel" evidence="4">
    <location>
        <begin position="178"/>
        <end position="246"/>
    </location>
</feature>
<dbReference type="AlphaFoldDB" id="A0A7M5UYT0"/>
<organism evidence="5 6">
    <name type="scientific">Clytia hemisphaerica</name>
    <dbReference type="NCBI Taxonomy" id="252671"/>
    <lineage>
        <taxon>Eukaryota</taxon>
        <taxon>Metazoa</taxon>
        <taxon>Cnidaria</taxon>
        <taxon>Hydrozoa</taxon>
        <taxon>Hydroidolina</taxon>
        <taxon>Leptothecata</taxon>
        <taxon>Obeliida</taxon>
        <taxon>Clytiidae</taxon>
        <taxon>Clytia</taxon>
    </lineage>
</organism>
<dbReference type="EnsemblMetazoa" id="CLYHEMT000669.1">
    <property type="protein sequence ID" value="CLYHEMP000669.1"/>
    <property type="gene ID" value="CLYHEMG000669"/>
</dbReference>
<evidence type="ECO:0000259" key="4">
    <source>
        <dbReference type="Pfam" id="PF07885"/>
    </source>
</evidence>
<feature type="transmembrane region" description="Helical" evidence="2">
    <location>
        <begin position="160"/>
        <end position="178"/>
    </location>
</feature>
<dbReference type="Gene3D" id="1.10.287.70">
    <property type="match status" value="1"/>
</dbReference>
<evidence type="ECO:0000256" key="2">
    <source>
        <dbReference type="SAM" id="Phobius"/>
    </source>
</evidence>
<protein>
    <recommendedName>
        <fullName evidence="4">Potassium channel domain-containing protein</fullName>
    </recommendedName>
</protein>
<dbReference type="SUPFAM" id="SSF81324">
    <property type="entry name" value="Voltage-gated potassium channels"/>
    <property type="match status" value="1"/>
</dbReference>
<evidence type="ECO:0000256" key="3">
    <source>
        <dbReference type="SAM" id="SignalP"/>
    </source>
</evidence>
<dbReference type="SUPFAM" id="SSF53850">
    <property type="entry name" value="Periplasmic binding protein-like II"/>
    <property type="match status" value="1"/>
</dbReference>
<keyword evidence="1" id="KW-0175">Coiled coil</keyword>
<dbReference type="Pfam" id="PF07885">
    <property type="entry name" value="Ion_trans_2"/>
    <property type="match status" value="1"/>
</dbReference>
<feature type="transmembrane region" description="Helical" evidence="2">
    <location>
        <begin position="393"/>
        <end position="416"/>
    </location>
</feature>
<keyword evidence="6" id="KW-1185">Reference proteome</keyword>
<keyword evidence="2" id="KW-0472">Membrane</keyword>
<feature type="transmembrane region" description="Helical" evidence="2">
    <location>
        <begin position="222"/>
        <end position="240"/>
    </location>
</feature>
<dbReference type="RefSeq" id="XP_066912993.1">
    <property type="nucleotide sequence ID" value="XM_067056892.1"/>
</dbReference>
<dbReference type="InterPro" id="IPR013099">
    <property type="entry name" value="K_chnl_dom"/>
</dbReference>
<reference evidence="5" key="1">
    <citation type="submission" date="2021-01" db="UniProtKB">
        <authorList>
            <consortium name="EnsemblMetazoa"/>
        </authorList>
    </citation>
    <scope>IDENTIFICATION</scope>
</reference>
<feature type="coiled-coil region" evidence="1">
    <location>
        <begin position="437"/>
        <end position="464"/>
    </location>
</feature>
<dbReference type="Gene3D" id="3.40.190.10">
    <property type="entry name" value="Periplasmic binding protein-like II"/>
    <property type="match status" value="1"/>
</dbReference>
<feature type="signal peptide" evidence="3">
    <location>
        <begin position="1"/>
        <end position="15"/>
    </location>
</feature>
<feature type="transmembrane region" description="Helical" evidence="2">
    <location>
        <begin position="198"/>
        <end position="216"/>
    </location>
</feature>
<keyword evidence="2" id="KW-0812">Transmembrane</keyword>
<sequence length="483" mass="55471">MKIVGFLTLLIGVETQLISWDFVYWEAPPFIYTNEKGEVVGLIPEMYGHVSKICLIDPPFVPKVNLKNYTHFNKLLFDKSISWNYTDHPELRPANGGKVTWFPVLQMIDEDDKDTHETLVVGKQIQRSVFQYDENIAVFALREKISFTYKVYMGFQNSKILFIVALLYILALSILICLLESGKMNGYLKTGRGMSKNIWLHFVSMVTVGYGDIRLWTIPGRFLNIIWMVSSLIIAALLTGTMHDSIQKLHYLDITGKTVAGLRGSVEAMVASSNWNITLIDYGSYEDILDAVRSGEVELGIMNQVSASYYQNKMNEDSSNPKLAIVNQLQIFVPIYMLLSNLPREPELYQTYCYLREVKEGLSEATRKNVPSIKVEKVYYAPMSELFTDLNVYTIYVIKGAVLIIMGIFFDIWFLCRRKDKGLAKLKDNNNTKEPTLEDQKEEFKELMTEVAQIQKEIAAMSEEMIKGRKKRTEDKKFILQQS</sequence>
<accession>A0A7M5UYT0</accession>
<keyword evidence="2" id="KW-1133">Transmembrane helix</keyword>
<evidence type="ECO:0000313" key="6">
    <source>
        <dbReference type="Proteomes" id="UP000594262"/>
    </source>
</evidence>
<evidence type="ECO:0000256" key="1">
    <source>
        <dbReference type="SAM" id="Coils"/>
    </source>
</evidence>
<feature type="chain" id="PRO_5029489981" description="Potassium channel domain-containing protein" evidence="3">
    <location>
        <begin position="16"/>
        <end position="483"/>
    </location>
</feature>
<name>A0A7M5UYT0_9CNID</name>